<comment type="caution">
    <text evidence="1">The sequence shown here is derived from an EMBL/GenBank/DDBJ whole genome shotgun (WGS) entry which is preliminary data.</text>
</comment>
<dbReference type="EMBL" id="JAJAPW010000004">
    <property type="protein sequence ID" value="MCB4799275.1"/>
    <property type="molecule type" value="Genomic_DNA"/>
</dbReference>
<sequence>MKLVYLLITLVFINKGLHAQTDLNVVVNKSYFDINTGSNFMSGFTVKSPIINNQIEGNYYLFNNWFQAAFVYDLENKGYKISNSNFNIKDNAIEVKLPTEEGKEPEKFIFDSDKISKFVFKNHFFVKKMIDDSGEKYFVEALIKEGNIKLYKYQYTEILEASFNKMTQKKLGKDKILIKYRYFIERNNGALNEIKLSKSGIIKALNNSTKLKQYIKENKLKMKKTVDFINVINYFNSI</sequence>
<evidence type="ECO:0000313" key="1">
    <source>
        <dbReference type="EMBL" id="MCB4799275.1"/>
    </source>
</evidence>
<proteinExistence type="predicted"/>
<dbReference type="Proteomes" id="UP001139199">
    <property type="component" value="Unassembled WGS sequence"/>
</dbReference>
<dbReference type="AlphaFoldDB" id="A0A9X1L208"/>
<evidence type="ECO:0000313" key="2">
    <source>
        <dbReference type="Proteomes" id="UP001139199"/>
    </source>
</evidence>
<keyword evidence="2" id="KW-1185">Reference proteome</keyword>
<organism evidence="1 2">
    <name type="scientific">Neotamlana laminarinivorans</name>
    <dbReference type="NCBI Taxonomy" id="2883124"/>
    <lineage>
        <taxon>Bacteria</taxon>
        <taxon>Pseudomonadati</taxon>
        <taxon>Bacteroidota</taxon>
        <taxon>Flavobacteriia</taxon>
        <taxon>Flavobacteriales</taxon>
        <taxon>Flavobacteriaceae</taxon>
        <taxon>Neotamlana</taxon>
    </lineage>
</organism>
<accession>A0A9X1L208</accession>
<reference evidence="1" key="1">
    <citation type="submission" date="2021-10" db="EMBL/GenBank/DDBJ databases">
        <title>Tamlana sargassums sp. nov., and Tamlana laminarinivorans sp. nov., two new bacteria isolated from the brown alga.</title>
        <authorList>
            <person name="Li J."/>
        </authorList>
    </citation>
    <scope>NUCLEOTIDE SEQUENCE</scope>
    <source>
        <strain evidence="1">PT2-4</strain>
    </source>
</reference>
<name>A0A9X1L208_9FLAO</name>
<dbReference type="RefSeq" id="WP_226543768.1">
    <property type="nucleotide sequence ID" value="NZ_JAJAPW010000004.1"/>
</dbReference>
<protein>
    <submittedName>
        <fullName evidence="1">Uncharacterized protein</fullName>
    </submittedName>
</protein>
<gene>
    <name evidence="1" type="ORF">LG649_10480</name>
</gene>